<name>A0AAN7CKN1_9PEZI</name>
<accession>A0AAN7CKN1</accession>
<dbReference type="Proteomes" id="UP001303647">
    <property type="component" value="Unassembled WGS sequence"/>
</dbReference>
<evidence type="ECO:0000256" key="1">
    <source>
        <dbReference type="SAM" id="MobiDB-lite"/>
    </source>
</evidence>
<reference evidence="2" key="2">
    <citation type="submission" date="2023-05" db="EMBL/GenBank/DDBJ databases">
        <authorList>
            <consortium name="Lawrence Berkeley National Laboratory"/>
            <person name="Steindorff A."/>
            <person name="Hensen N."/>
            <person name="Bonometti L."/>
            <person name="Westerberg I."/>
            <person name="Brannstrom I.O."/>
            <person name="Guillou S."/>
            <person name="Cros-Aarteil S."/>
            <person name="Calhoun S."/>
            <person name="Haridas S."/>
            <person name="Kuo A."/>
            <person name="Mondo S."/>
            <person name="Pangilinan J."/>
            <person name="Riley R."/>
            <person name="Labutti K."/>
            <person name="Andreopoulos B."/>
            <person name="Lipzen A."/>
            <person name="Chen C."/>
            <person name="Yanf M."/>
            <person name="Daum C."/>
            <person name="Ng V."/>
            <person name="Clum A."/>
            <person name="Ohm R."/>
            <person name="Martin F."/>
            <person name="Silar P."/>
            <person name="Natvig D."/>
            <person name="Lalanne C."/>
            <person name="Gautier V."/>
            <person name="Ament-Velasquez S.L."/>
            <person name="Kruys A."/>
            <person name="Hutchinson M.I."/>
            <person name="Powell A.J."/>
            <person name="Barry K."/>
            <person name="Miller A.N."/>
            <person name="Grigoriev I.V."/>
            <person name="Debuchy R."/>
            <person name="Gladieux P."/>
            <person name="Thoren M.H."/>
            <person name="Johannesson H."/>
        </authorList>
    </citation>
    <scope>NUCLEOTIDE SEQUENCE</scope>
    <source>
        <strain evidence="2">CBS 359.72</strain>
    </source>
</reference>
<comment type="caution">
    <text evidence="2">The sequence shown here is derived from an EMBL/GenBank/DDBJ whole genome shotgun (WGS) entry which is preliminary data.</text>
</comment>
<reference evidence="2" key="1">
    <citation type="journal article" date="2023" name="Mol. Phylogenet. Evol.">
        <title>Genome-scale phylogeny and comparative genomics of the fungal order Sordariales.</title>
        <authorList>
            <person name="Hensen N."/>
            <person name="Bonometti L."/>
            <person name="Westerberg I."/>
            <person name="Brannstrom I.O."/>
            <person name="Guillou S."/>
            <person name="Cros-Aarteil S."/>
            <person name="Calhoun S."/>
            <person name="Haridas S."/>
            <person name="Kuo A."/>
            <person name="Mondo S."/>
            <person name="Pangilinan J."/>
            <person name="Riley R."/>
            <person name="LaButti K."/>
            <person name="Andreopoulos B."/>
            <person name="Lipzen A."/>
            <person name="Chen C."/>
            <person name="Yan M."/>
            <person name="Daum C."/>
            <person name="Ng V."/>
            <person name="Clum A."/>
            <person name="Steindorff A."/>
            <person name="Ohm R.A."/>
            <person name="Martin F."/>
            <person name="Silar P."/>
            <person name="Natvig D.O."/>
            <person name="Lalanne C."/>
            <person name="Gautier V."/>
            <person name="Ament-Velasquez S.L."/>
            <person name="Kruys A."/>
            <person name="Hutchinson M.I."/>
            <person name="Powell A.J."/>
            <person name="Barry K."/>
            <person name="Miller A.N."/>
            <person name="Grigoriev I.V."/>
            <person name="Debuchy R."/>
            <person name="Gladieux P."/>
            <person name="Hiltunen Thoren M."/>
            <person name="Johannesson H."/>
        </authorList>
    </citation>
    <scope>NUCLEOTIDE SEQUENCE</scope>
    <source>
        <strain evidence="2">CBS 359.72</strain>
    </source>
</reference>
<evidence type="ECO:0000313" key="3">
    <source>
        <dbReference type="Proteomes" id="UP001303647"/>
    </source>
</evidence>
<feature type="region of interest" description="Disordered" evidence="1">
    <location>
        <begin position="35"/>
        <end position="288"/>
    </location>
</feature>
<feature type="compositionally biased region" description="Low complexity" evidence="1">
    <location>
        <begin position="94"/>
        <end position="108"/>
    </location>
</feature>
<gene>
    <name evidence="2" type="ORF">C7999DRAFT_36272</name>
</gene>
<dbReference type="AlphaFoldDB" id="A0AAN7CKN1"/>
<evidence type="ECO:0000313" key="2">
    <source>
        <dbReference type="EMBL" id="KAK4243401.1"/>
    </source>
</evidence>
<sequence>MRQNDVIEISSGDESDNISLSDLWCSNWRRLRSKNNAGTEDNVAAAHAASSGSRTPEPLRAGRLHCGDVGGTKMPPKDVIVISSDDESYDEQPESGPGSSSEPSSVSPKVLHTKLPQSAVAGSAACQPGQASAPDNTTRNTTAPETDAASLAEHRATRHDRRCQQDPWPPAEPCGTTPNHDGSICLPNDEWDKRYPFSREALRRRRQARRAAAPKPPHSGLDSHHLAQGPRRAASSQKEETRQKYDNRYRSPSHDHHGDSDQTSGPARRRPPVPEEAFLATWCRTGTK</sequence>
<keyword evidence="3" id="KW-1185">Reference proteome</keyword>
<feature type="compositionally biased region" description="Polar residues" evidence="1">
    <location>
        <begin position="129"/>
        <end position="144"/>
    </location>
</feature>
<organism evidence="2 3">
    <name type="scientific">Corynascus novoguineensis</name>
    <dbReference type="NCBI Taxonomy" id="1126955"/>
    <lineage>
        <taxon>Eukaryota</taxon>
        <taxon>Fungi</taxon>
        <taxon>Dikarya</taxon>
        <taxon>Ascomycota</taxon>
        <taxon>Pezizomycotina</taxon>
        <taxon>Sordariomycetes</taxon>
        <taxon>Sordariomycetidae</taxon>
        <taxon>Sordariales</taxon>
        <taxon>Chaetomiaceae</taxon>
        <taxon>Corynascus</taxon>
    </lineage>
</organism>
<feature type="compositionally biased region" description="Basic and acidic residues" evidence="1">
    <location>
        <begin position="190"/>
        <end position="201"/>
    </location>
</feature>
<dbReference type="EMBL" id="MU857821">
    <property type="protein sequence ID" value="KAK4243401.1"/>
    <property type="molecule type" value="Genomic_DNA"/>
</dbReference>
<protein>
    <submittedName>
        <fullName evidence="2">Uncharacterized protein</fullName>
    </submittedName>
</protein>
<proteinExistence type="predicted"/>
<feature type="compositionally biased region" description="Acidic residues" evidence="1">
    <location>
        <begin position="84"/>
        <end position="93"/>
    </location>
</feature>
<feature type="compositionally biased region" description="Basic and acidic residues" evidence="1">
    <location>
        <begin position="237"/>
        <end position="260"/>
    </location>
</feature>